<reference evidence="7" key="1">
    <citation type="journal article" date="2011" name="ISME J.">
        <title>The endosymbionts of the deep-sea tubeworms Riftia pachyptila and Tevnia jerichonana share an identical physiology as revealed by proteogenomic analyses.</title>
        <authorList>
            <person name="Gardebrecht A."/>
            <person name="Markert S."/>
            <person name="Felbeck H."/>
            <person name="Thuermer A."/>
            <person name="Albrecht D."/>
            <person name="Wollherr A."/>
            <person name="Kabisch J."/>
            <person name="Lehmann R."/>
            <person name="Daniel R."/>
            <person name="Liesegang H."/>
            <person name="Hecker M."/>
            <person name="Sievert S.M."/>
            <person name="Schweder T."/>
        </authorList>
    </citation>
    <scope>NUCLEOTIDE SEQUENCE [LARGE SCALE GENOMIC DNA]</scope>
</reference>
<protein>
    <recommendedName>
        <fullName evidence="6">Cytochrome c domain-containing protein</fullName>
    </recommendedName>
</protein>
<dbReference type="InterPro" id="IPR051459">
    <property type="entry name" value="Cytochrome_c-type_DH"/>
</dbReference>
<dbReference type="GO" id="GO:0020037">
    <property type="term" value="F:heme binding"/>
    <property type="evidence" value="ECO:0007669"/>
    <property type="project" value="InterPro"/>
</dbReference>
<organism evidence="7 8">
    <name type="scientific">endosymbiont of Riftia pachyptila</name>
    <name type="common">vent Ph05</name>
    <dbReference type="NCBI Taxonomy" id="1048808"/>
    <lineage>
        <taxon>Bacteria</taxon>
        <taxon>Pseudomonadati</taxon>
        <taxon>Pseudomonadota</taxon>
        <taxon>Gammaproteobacteria</taxon>
        <taxon>sulfur-oxidizing symbionts</taxon>
    </lineage>
</organism>
<keyword evidence="8" id="KW-1185">Reference proteome</keyword>
<feature type="domain" description="Cytochrome c" evidence="6">
    <location>
        <begin position="145"/>
        <end position="234"/>
    </location>
</feature>
<evidence type="ECO:0000313" key="7">
    <source>
        <dbReference type="EMBL" id="EGV50874.1"/>
    </source>
</evidence>
<dbReference type="InterPro" id="IPR009056">
    <property type="entry name" value="Cyt_c-like_dom"/>
</dbReference>
<dbReference type="Pfam" id="PF13442">
    <property type="entry name" value="Cytochrome_CBB3"/>
    <property type="match status" value="2"/>
</dbReference>
<feature type="chain" id="PRO_5003428433" description="Cytochrome c domain-containing protein" evidence="5">
    <location>
        <begin position="30"/>
        <end position="236"/>
    </location>
</feature>
<evidence type="ECO:0000256" key="4">
    <source>
        <dbReference type="PROSITE-ProRule" id="PRU00433"/>
    </source>
</evidence>
<proteinExistence type="predicted"/>
<dbReference type="PROSITE" id="PS51007">
    <property type="entry name" value="CYTC"/>
    <property type="match status" value="2"/>
</dbReference>
<keyword evidence="3 4" id="KW-0408">Iron</keyword>
<keyword evidence="2 4" id="KW-0479">Metal-binding</keyword>
<dbReference type="GO" id="GO:0009055">
    <property type="term" value="F:electron transfer activity"/>
    <property type="evidence" value="ECO:0007669"/>
    <property type="project" value="InterPro"/>
</dbReference>
<gene>
    <name evidence="7" type="ORF">Rifp1Sym_cf00090</name>
</gene>
<evidence type="ECO:0000313" key="8">
    <source>
        <dbReference type="Proteomes" id="UP000004491"/>
    </source>
</evidence>
<keyword evidence="1 4" id="KW-0349">Heme</keyword>
<dbReference type="PANTHER" id="PTHR35008:SF4">
    <property type="entry name" value="BLL4482 PROTEIN"/>
    <property type="match status" value="1"/>
</dbReference>
<dbReference type="Proteomes" id="UP000004491">
    <property type="component" value="Unassembled WGS sequence"/>
</dbReference>
<comment type="caution">
    <text evidence="7">The sequence shown here is derived from an EMBL/GenBank/DDBJ whole genome shotgun (WGS) entry which is preliminary data.</text>
</comment>
<feature type="signal peptide" evidence="5">
    <location>
        <begin position="1"/>
        <end position="29"/>
    </location>
</feature>
<dbReference type="GO" id="GO:0046872">
    <property type="term" value="F:metal ion binding"/>
    <property type="evidence" value="ECO:0007669"/>
    <property type="project" value="UniProtKB-KW"/>
</dbReference>
<dbReference type="AlphaFoldDB" id="G2DES7"/>
<dbReference type="Gene3D" id="1.10.760.10">
    <property type="entry name" value="Cytochrome c-like domain"/>
    <property type="match status" value="2"/>
</dbReference>
<feature type="domain" description="Cytochrome c" evidence="6">
    <location>
        <begin position="35"/>
        <end position="126"/>
    </location>
</feature>
<dbReference type="PANTHER" id="PTHR35008">
    <property type="entry name" value="BLL4482 PROTEIN-RELATED"/>
    <property type="match status" value="1"/>
</dbReference>
<dbReference type="SUPFAM" id="SSF46626">
    <property type="entry name" value="Cytochrome c"/>
    <property type="match status" value="2"/>
</dbReference>
<evidence type="ECO:0000256" key="5">
    <source>
        <dbReference type="SAM" id="SignalP"/>
    </source>
</evidence>
<name>G2DES7_9GAMM</name>
<sequence>MRSEQAMRTLSASALLFAGSLAVTSAALAGNQTEPNLDKGARVFQERCSLCHGDVGMGEGVLPLALKNYPKTNLMEPRYGVDKKSLQEIVIWGGSKKAMHDYSPPWGDELTWTEIESVVMFVQYLHTETEQAVAMLRKLESSKSISLKLGSNIYQGRCAICHGKTGEGNGRMAKIIKNPPPFNLTLSRAPDEYLHQIISKGGEKMSRSYRMPPWGDELSEPELQSVIQYIKTLRRY</sequence>
<evidence type="ECO:0000256" key="1">
    <source>
        <dbReference type="ARBA" id="ARBA00022617"/>
    </source>
</evidence>
<accession>G2DES7</accession>
<dbReference type="EMBL" id="AFOC01000059">
    <property type="protein sequence ID" value="EGV50874.1"/>
    <property type="molecule type" value="Genomic_DNA"/>
</dbReference>
<evidence type="ECO:0000259" key="6">
    <source>
        <dbReference type="PROSITE" id="PS51007"/>
    </source>
</evidence>
<evidence type="ECO:0000256" key="2">
    <source>
        <dbReference type="ARBA" id="ARBA00022723"/>
    </source>
</evidence>
<dbReference type="InterPro" id="IPR036909">
    <property type="entry name" value="Cyt_c-like_dom_sf"/>
</dbReference>
<keyword evidence="5" id="KW-0732">Signal</keyword>
<evidence type="ECO:0000256" key="3">
    <source>
        <dbReference type="ARBA" id="ARBA00023004"/>
    </source>
</evidence>